<dbReference type="RefSeq" id="XP_012946768.1">
    <property type="nucleotide sequence ID" value="XM_013091314.2"/>
</dbReference>
<keyword evidence="4" id="KW-0393">Immunoglobulin domain</keyword>
<reference evidence="8 9" key="1">
    <citation type="submission" date="2025-05" db="UniProtKB">
        <authorList>
            <consortium name="RefSeq"/>
        </authorList>
    </citation>
    <scope>IDENTIFICATION</scope>
</reference>
<keyword evidence="1" id="KW-0732">Signal</keyword>
<keyword evidence="3" id="KW-1015">Disulfide bond</keyword>
<dbReference type="SMART" id="SM00409">
    <property type="entry name" value="IG"/>
    <property type="match status" value="3"/>
</dbReference>
<dbReference type="RefSeq" id="XP_005091637.1">
    <property type="nucleotide sequence ID" value="XM_005091580.3"/>
</dbReference>
<dbReference type="SMART" id="SM00408">
    <property type="entry name" value="IGc2"/>
    <property type="match status" value="3"/>
</dbReference>
<evidence type="ECO:0000313" key="10">
    <source>
        <dbReference type="RefSeq" id="XP_005091636.1"/>
    </source>
</evidence>
<dbReference type="InterPro" id="IPR051170">
    <property type="entry name" value="Neural/epithelial_adhesion"/>
</dbReference>
<dbReference type="InterPro" id="IPR007110">
    <property type="entry name" value="Ig-like_dom"/>
</dbReference>
<keyword evidence="7" id="KW-1185">Reference proteome</keyword>
<sequence>MDVYSYRSEVQLLITVSIFFCLSDGVFTSERVIDETPMTIRVVSGTTALLPCSVDPRYAEQYADEYKVLWTNPEGTAISMQDRRIINDVRMSVERPFLKDWNLHIRNVSLTDAGLYKCQINTDPVGTKKVKLVVQEPPKIVEHSIPIDVEKPEGENVDLFCNATGTPPPQISWYRLYKNKSGKRERVGLIGDSLVIHNISRVCADDYECVADNGVQPAMSQVFKVTVHYPPEVRLPNTRLGQHKGKDTILECEVSASPLGYAAWKHRGRTLINSHTHELTLYNSNPDEGIILSLRILRVEAEDFGKYVCEAKNTLGVTYKTMELYELQPKRPPTTTTTTTTSRHVWIHKRPPGVIEVDNPSGHVTSNNRHGDPGVVRDRNPHRQLVSHDDALRSEESDSGPSDGRYSDVRSNNNGDENTAARCLLQVPAYRLLLALLTTILFWNMATR</sequence>
<feature type="domain" description="Ig-like" evidence="6">
    <location>
        <begin position="231"/>
        <end position="325"/>
    </location>
</feature>
<proteinExistence type="predicted"/>
<evidence type="ECO:0000313" key="11">
    <source>
        <dbReference type="RefSeq" id="XP_005091637.1"/>
    </source>
</evidence>
<feature type="domain" description="Ig-like" evidence="6">
    <location>
        <begin position="30"/>
        <end position="131"/>
    </location>
</feature>
<dbReference type="InterPro" id="IPR003599">
    <property type="entry name" value="Ig_sub"/>
</dbReference>
<evidence type="ECO:0000256" key="3">
    <source>
        <dbReference type="ARBA" id="ARBA00023157"/>
    </source>
</evidence>
<evidence type="ECO:0000256" key="4">
    <source>
        <dbReference type="ARBA" id="ARBA00023319"/>
    </source>
</evidence>
<dbReference type="SUPFAM" id="SSF48726">
    <property type="entry name" value="Immunoglobulin"/>
    <property type="match status" value="3"/>
</dbReference>
<evidence type="ECO:0000313" key="9">
    <source>
        <dbReference type="RefSeq" id="XP_005091634.1"/>
    </source>
</evidence>
<feature type="compositionally biased region" description="Basic and acidic residues" evidence="5">
    <location>
        <begin position="369"/>
        <end position="396"/>
    </location>
</feature>
<dbReference type="Proteomes" id="UP000694888">
    <property type="component" value="Unplaced"/>
</dbReference>
<organism evidence="7 10">
    <name type="scientific">Aplysia californica</name>
    <name type="common">California sea hare</name>
    <dbReference type="NCBI Taxonomy" id="6500"/>
    <lineage>
        <taxon>Eukaryota</taxon>
        <taxon>Metazoa</taxon>
        <taxon>Spiralia</taxon>
        <taxon>Lophotrochozoa</taxon>
        <taxon>Mollusca</taxon>
        <taxon>Gastropoda</taxon>
        <taxon>Heterobranchia</taxon>
        <taxon>Euthyneura</taxon>
        <taxon>Tectipleura</taxon>
        <taxon>Aplysiida</taxon>
        <taxon>Aplysioidea</taxon>
        <taxon>Aplysiidae</taxon>
        <taxon>Aplysia</taxon>
    </lineage>
</organism>
<dbReference type="PANTHER" id="PTHR12231">
    <property type="entry name" value="CTX-RELATED TYPE I TRANSMEMBRANE PROTEIN"/>
    <property type="match status" value="1"/>
</dbReference>
<dbReference type="PROSITE" id="PS50835">
    <property type="entry name" value="IG_LIKE"/>
    <property type="match status" value="3"/>
</dbReference>
<dbReference type="RefSeq" id="XP_005091636.1">
    <property type="nucleotide sequence ID" value="XM_005091579.3"/>
</dbReference>
<evidence type="ECO:0000313" key="8">
    <source>
        <dbReference type="RefSeq" id="XP_005091632.1"/>
    </source>
</evidence>
<evidence type="ECO:0000256" key="2">
    <source>
        <dbReference type="ARBA" id="ARBA00022737"/>
    </source>
</evidence>
<evidence type="ECO:0000259" key="6">
    <source>
        <dbReference type="PROSITE" id="PS50835"/>
    </source>
</evidence>
<gene>
    <name evidence="8 9 10 11 12" type="primary">LOC101848720</name>
</gene>
<dbReference type="Pfam" id="PF13927">
    <property type="entry name" value="Ig_3"/>
    <property type="match status" value="2"/>
</dbReference>
<accession>A0ABM0JE59</accession>
<protein>
    <submittedName>
        <fullName evidence="8 9">Lachesin</fullName>
    </submittedName>
</protein>
<dbReference type="Pfam" id="PF07686">
    <property type="entry name" value="V-set"/>
    <property type="match status" value="1"/>
</dbReference>
<keyword evidence="2" id="KW-0677">Repeat</keyword>
<dbReference type="InterPro" id="IPR013783">
    <property type="entry name" value="Ig-like_fold"/>
</dbReference>
<evidence type="ECO:0000256" key="1">
    <source>
        <dbReference type="ARBA" id="ARBA00022729"/>
    </source>
</evidence>
<dbReference type="InterPro" id="IPR013106">
    <property type="entry name" value="Ig_V-set"/>
</dbReference>
<dbReference type="RefSeq" id="XP_005091634.1">
    <property type="nucleotide sequence ID" value="XM_005091577.3"/>
</dbReference>
<evidence type="ECO:0000313" key="12">
    <source>
        <dbReference type="RefSeq" id="XP_012946768.1"/>
    </source>
</evidence>
<feature type="domain" description="Ig-like" evidence="6">
    <location>
        <begin position="138"/>
        <end position="226"/>
    </location>
</feature>
<evidence type="ECO:0000256" key="5">
    <source>
        <dbReference type="SAM" id="MobiDB-lite"/>
    </source>
</evidence>
<dbReference type="RefSeq" id="XP_005091632.1">
    <property type="nucleotide sequence ID" value="XM_005091575.3"/>
</dbReference>
<feature type="region of interest" description="Disordered" evidence="5">
    <location>
        <begin position="356"/>
        <end position="414"/>
    </location>
</feature>
<dbReference type="Gene3D" id="2.60.40.10">
    <property type="entry name" value="Immunoglobulins"/>
    <property type="match status" value="3"/>
</dbReference>
<name>A0ABM0JE59_APLCA</name>
<dbReference type="GeneID" id="101848720"/>
<dbReference type="InterPro" id="IPR036179">
    <property type="entry name" value="Ig-like_dom_sf"/>
</dbReference>
<evidence type="ECO:0000313" key="7">
    <source>
        <dbReference type="Proteomes" id="UP000694888"/>
    </source>
</evidence>
<dbReference type="PANTHER" id="PTHR12231:SF253">
    <property type="entry name" value="DPR-INTERACTING PROTEIN ETA, ISOFORM B-RELATED"/>
    <property type="match status" value="1"/>
</dbReference>
<dbReference type="InterPro" id="IPR003598">
    <property type="entry name" value="Ig_sub2"/>
</dbReference>